<dbReference type="InterPro" id="IPR035425">
    <property type="entry name" value="CENP-T/H4_C"/>
</dbReference>
<evidence type="ECO:0000256" key="1">
    <source>
        <dbReference type="ARBA" id="ARBA00002001"/>
    </source>
</evidence>
<dbReference type="PROSITE" id="PS00047">
    <property type="entry name" value="HISTONE_H4"/>
    <property type="match status" value="1"/>
</dbReference>
<evidence type="ECO:0000313" key="13">
    <source>
        <dbReference type="Proteomes" id="UP000652761"/>
    </source>
</evidence>
<evidence type="ECO:0000256" key="6">
    <source>
        <dbReference type="ARBA" id="ARBA00023125"/>
    </source>
</evidence>
<keyword evidence="5 9" id="KW-0158">Chromosome</keyword>
<keyword evidence="8 9" id="KW-0544">Nucleosome core</keyword>
<keyword evidence="7 9" id="KW-0539">Nucleus</keyword>
<dbReference type="Gene3D" id="1.10.20.10">
    <property type="entry name" value="Histone, subunit A"/>
    <property type="match status" value="1"/>
</dbReference>
<dbReference type="GO" id="GO:0030527">
    <property type="term" value="F:structural constituent of chromatin"/>
    <property type="evidence" value="ECO:0007669"/>
    <property type="project" value="InterPro"/>
</dbReference>
<evidence type="ECO:0000256" key="7">
    <source>
        <dbReference type="ARBA" id="ARBA00023242"/>
    </source>
</evidence>
<evidence type="ECO:0000256" key="5">
    <source>
        <dbReference type="ARBA" id="ARBA00022454"/>
    </source>
</evidence>
<keyword evidence="13" id="KW-1185">Reference proteome</keyword>
<keyword evidence="6 9" id="KW-0238">DNA-binding</keyword>
<dbReference type="CDD" id="cd22912">
    <property type="entry name" value="HFD_H4"/>
    <property type="match status" value="1"/>
</dbReference>
<dbReference type="GO" id="GO:0000786">
    <property type="term" value="C:nucleosome"/>
    <property type="evidence" value="ECO:0007669"/>
    <property type="project" value="UniProtKB-KW"/>
</dbReference>
<evidence type="ECO:0000256" key="9">
    <source>
        <dbReference type="RuleBase" id="RU000528"/>
    </source>
</evidence>
<reference evidence="12" key="1">
    <citation type="submission" date="2017-07" db="EMBL/GenBank/DDBJ databases">
        <title>Taro Niue Genome Assembly and Annotation.</title>
        <authorList>
            <person name="Atibalentja N."/>
            <person name="Keating K."/>
            <person name="Fields C.J."/>
        </authorList>
    </citation>
    <scope>NUCLEOTIDE SEQUENCE</scope>
    <source>
        <strain evidence="12">Niue_2</strain>
        <tissue evidence="12">Leaf</tissue>
    </source>
</reference>
<evidence type="ECO:0000259" key="11">
    <source>
        <dbReference type="Pfam" id="PF15511"/>
    </source>
</evidence>
<protein>
    <recommendedName>
        <fullName evidence="9">Histone H4</fullName>
    </recommendedName>
</protein>
<dbReference type="SMART" id="SM00417">
    <property type="entry name" value="H4"/>
    <property type="match status" value="1"/>
</dbReference>
<evidence type="ECO:0000256" key="10">
    <source>
        <dbReference type="SAM" id="MobiDB-lite"/>
    </source>
</evidence>
<feature type="domain" description="CENP-T/Histone H4 histone fold" evidence="11">
    <location>
        <begin position="84"/>
        <end position="136"/>
    </location>
</feature>
<comment type="similarity">
    <text evidence="4 9">Belongs to the histone H4 family.</text>
</comment>
<proteinExistence type="inferred from homology"/>
<dbReference type="SUPFAM" id="SSF47113">
    <property type="entry name" value="Histone-fold"/>
    <property type="match status" value="1"/>
</dbReference>
<evidence type="ECO:0000256" key="2">
    <source>
        <dbReference type="ARBA" id="ARBA00004123"/>
    </source>
</evidence>
<dbReference type="AlphaFoldDB" id="A0A843V931"/>
<dbReference type="GO" id="GO:0005634">
    <property type="term" value="C:nucleus"/>
    <property type="evidence" value="ECO:0007669"/>
    <property type="project" value="UniProtKB-SubCell"/>
</dbReference>
<feature type="region of interest" description="Disordered" evidence="10">
    <location>
        <begin position="1"/>
        <end position="21"/>
    </location>
</feature>
<dbReference type="InterPro" id="IPR019809">
    <property type="entry name" value="Histone_H4_CS"/>
</dbReference>
<dbReference type="Pfam" id="PF15511">
    <property type="entry name" value="CENP-T_C"/>
    <property type="match status" value="1"/>
</dbReference>
<dbReference type="OrthoDB" id="660799at2759"/>
<dbReference type="PANTHER" id="PTHR10484">
    <property type="entry name" value="HISTONE H4"/>
    <property type="match status" value="1"/>
</dbReference>
<dbReference type="Proteomes" id="UP000652761">
    <property type="component" value="Unassembled WGS sequence"/>
</dbReference>
<comment type="subunit">
    <text evidence="9">The nucleosome is a histone octamer containing two molecules each of H2A, H2B, H3 and H4 assembled in one H3-H4 heterotetramer and two H2A-H2B heterodimers. The octamer wraps approximately 147 bp of DNA.</text>
</comment>
<comment type="function">
    <text evidence="1 9">Core component of nucleosome. Nucleosomes wrap and compact DNA into chromatin, limiting DNA accessibility to the cellular machineries which require DNA as a template. Histones thereby play a central role in transcription regulation, DNA repair, DNA replication and chromosomal stability. DNA accessibility is regulated via a complex set of post-translational modifications of histones, also called histone code, and nucleosome remodeling.</text>
</comment>
<name>A0A843V931_COLES</name>
<dbReference type="GO" id="GO:0046982">
    <property type="term" value="F:protein heterodimerization activity"/>
    <property type="evidence" value="ECO:0007669"/>
    <property type="project" value="InterPro"/>
</dbReference>
<dbReference type="InterPro" id="IPR001951">
    <property type="entry name" value="Histone_H4"/>
</dbReference>
<dbReference type="FunFam" id="1.10.20.10:FF:000002">
    <property type="entry name" value="Histone H4"/>
    <property type="match status" value="1"/>
</dbReference>
<comment type="caution">
    <text evidence="12">The sequence shown here is derived from an EMBL/GenBank/DDBJ whole genome shotgun (WGS) entry which is preliminary data.</text>
</comment>
<gene>
    <name evidence="12" type="ORF">Taro_022679</name>
</gene>
<evidence type="ECO:0000313" key="12">
    <source>
        <dbReference type="EMBL" id="MQL90094.1"/>
    </source>
</evidence>
<comment type="subcellular location">
    <subcellularLocation>
        <location evidence="3">Chromosome</location>
    </subcellularLocation>
    <subcellularLocation>
        <location evidence="2">Nucleus</location>
    </subcellularLocation>
</comment>
<dbReference type="EMBL" id="NMUH01001209">
    <property type="protein sequence ID" value="MQL90094.1"/>
    <property type="molecule type" value="Genomic_DNA"/>
</dbReference>
<sequence>MAPAIKPVPGSPTHSVVPAAAKAKERRLRVVEEGRTVAVAMSGRGKGGKGLGKGGAKRHRKVLRDNIQGITKPAIRRLARRGGVKRISGLIYEETRGVLKIFLENVIRDAVTYTEHARRKTVTAMDVVYALKRQGRTLYGFGG</sequence>
<dbReference type="PRINTS" id="PR00623">
    <property type="entry name" value="HISTONEH4"/>
</dbReference>
<dbReference type="InterPro" id="IPR009072">
    <property type="entry name" value="Histone-fold"/>
</dbReference>
<dbReference type="GO" id="GO:0003677">
    <property type="term" value="F:DNA binding"/>
    <property type="evidence" value="ECO:0007669"/>
    <property type="project" value="UniProtKB-KW"/>
</dbReference>
<organism evidence="12 13">
    <name type="scientific">Colocasia esculenta</name>
    <name type="common">Wild taro</name>
    <name type="synonym">Arum esculentum</name>
    <dbReference type="NCBI Taxonomy" id="4460"/>
    <lineage>
        <taxon>Eukaryota</taxon>
        <taxon>Viridiplantae</taxon>
        <taxon>Streptophyta</taxon>
        <taxon>Embryophyta</taxon>
        <taxon>Tracheophyta</taxon>
        <taxon>Spermatophyta</taxon>
        <taxon>Magnoliopsida</taxon>
        <taxon>Liliopsida</taxon>
        <taxon>Araceae</taxon>
        <taxon>Aroideae</taxon>
        <taxon>Colocasieae</taxon>
        <taxon>Colocasia</taxon>
    </lineage>
</organism>
<accession>A0A843V931</accession>
<evidence type="ECO:0000256" key="3">
    <source>
        <dbReference type="ARBA" id="ARBA00004286"/>
    </source>
</evidence>
<evidence type="ECO:0000256" key="4">
    <source>
        <dbReference type="ARBA" id="ARBA00006564"/>
    </source>
</evidence>
<evidence type="ECO:0000256" key="8">
    <source>
        <dbReference type="ARBA" id="ARBA00023269"/>
    </source>
</evidence>